<reference evidence="3" key="1">
    <citation type="journal article" date="2022" name="Int. J. Syst. Evol. Microbiol.">
        <title>Anaeromyxobacter oryzae sp. nov., Anaeromyxobacter diazotrophicus sp. nov. and Anaeromyxobacter paludicola sp. nov., isolated from paddy soils.</title>
        <authorList>
            <person name="Itoh H."/>
            <person name="Xu Z."/>
            <person name="Mise K."/>
            <person name="Masuda Y."/>
            <person name="Ushijima N."/>
            <person name="Hayakawa C."/>
            <person name="Shiratori Y."/>
            <person name="Senoo K."/>
        </authorList>
    </citation>
    <scope>NUCLEOTIDE SEQUENCE [LARGE SCALE GENOMIC DNA]</scope>
    <source>
        <strain evidence="3">Red232</strain>
    </source>
</reference>
<keyword evidence="1" id="KW-0472">Membrane</keyword>
<dbReference type="SUPFAM" id="SSF48452">
    <property type="entry name" value="TPR-like"/>
    <property type="match status" value="1"/>
</dbReference>
<dbReference type="Pfam" id="PF13174">
    <property type="entry name" value="TPR_6"/>
    <property type="match status" value="1"/>
</dbReference>
<evidence type="ECO:0000313" key="3">
    <source>
        <dbReference type="Proteomes" id="UP001162891"/>
    </source>
</evidence>
<dbReference type="Proteomes" id="UP001162891">
    <property type="component" value="Chromosome"/>
</dbReference>
<dbReference type="Gene3D" id="1.25.40.10">
    <property type="entry name" value="Tetratricopeptide repeat domain"/>
    <property type="match status" value="2"/>
</dbReference>
<evidence type="ECO:0000313" key="2">
    <source>
        <dbReference type="EMBL" id="BDG06516.1"/>
    </source>
</evidence>
<feature type="transmembrane region" description="Helical" evidence="1">
    <location>
        <begin position="36"/>
        <end position="56"/>
    </location>
</feature>
<dbReference type="InterPro" id="IPR011990">
    <property type="entry name" value="TPR-like_helical_dom_sf"/>
</dbReference>
<evidence type="ECO:0000256" key="1">
    <source>
        <dbReference type="SAM" id="Phobius"/>
    </source>
</evidence>
<keyword evidence="1" id="KW-1133">Transmembrane helix</keyword>
<protein>
    <recommendedName>
        <fullName evidence="4">Tetratricopeptide repeat protein</fullName>
    </recommendedName>
</protein>
<dbReference type="InterPro" id="IPR019734">
    <property type="entry name" value="TPR_rpt"/>
</dbReference>
<name>A0ABM7X427_9BACT</name>
<gene>
    <name evidence="2" type="ORF">AMOR_55120</name>
</gene>
<keyword evidence="1" id="KW-0812">Transmembrane</keyword>
<sequence length="242" mass="25061">MSKSTVISRKDMKEPDKFQEAATQAASWLASRKRHVMLAGGAAVVVVLLVAVVSLVQGRREAQAGAAGAELLTAVAGTVGQAPTPGAAAQTFPTEEAKQRAIVAAADKVIAQYAGTGPGDLALLSKGDAHYKLREWDGAKDAYEKFLAAAPGKDSLRFGALEGLGLVAEAKGDLDGAVKAYERMAKDAPAFADRADLERARVLEQAGKGAEAKAILTDFAKNHEKSLLAPEAAQRLAKLGGG</sequence>
<accession>A0ABM7X427</accession>
<dbReference type="EMBL" id="AP025591">
    <property type="protein sequence ID" value="BDG06516.1"/>
    <property type="molecule type" value="Genomic_DNA"/>
</dbReference>
<evidence type="ECO:0008006" key="4">
    <source>
        <dbReference type="Google" id="ProtNLM"/>
    </source>
</evidence>
<keyword evidence="3" id="KW-1185">Reference proteome</keyword>
<organism evidence="2 3">
    <name type="scientific">Anaeromyxobacter oryzae</name>
    <dbReference type="NCBI Taxonomy" id="2918170"/>
    <lineage>
        <taxon>Bacteria</taxon>
        <taxon>Pseudomonadati</taxon>
        <taxon>Myxococcota</taxon>
        <taxon>Myxococcia</taxon>
        <taxon>Myxococcales</taxon>
        <taxon>Cystobacterineae</taxon>
        <taxon>Anaeromyxobacteraceae</taxon>
        <taxon>Anaeromyxobacter</taxon>
    </lineage>
</organism>
<proteinExistence type="predicted"/>
<dbReference type="RefSeq" id="WP_248356700.1">
    <property type="nucleotide sequence ID" value="NZ_AP025591.1"/>
</dbReference>